<dbReference type="RefSeq" id="WP_162672833.1">
    <property type="nucleotide sequence ID" value="NZ_LR593886.1"/>
</dbReference>
<dbReference type="Proteomes" id="UP000464178">
    <property type="component" value="Chromosome"/>
</dbReference>
<dbReference type="InterPro" id="IPR007263">
    <property type="entry name" value="DCC1-like"/>
</dbReference>
<protein>
    <recommendedName>
        <fullName evidence="3">DUF393 domain-containing protein</fullName>
    </recommendedName>
</protein>
<evidence type="ECO:0000313" key="2">
    <source>
        <dbReference type="Proteomes" id="UP000464178"/>
    </source>
</evidence>
<reference evidence="1 2" key="1">
    <citation type="submission" date="2019-05" db="EMBL/GenBank/DDBJ databases">
        <authorList>
            <consortium name="Science for Life Laboratories"/>
        </authorList>
    </citation>
    <scope>NUCLEOTIDE SEQUENCE [LARGE SCALE GENOMIC DNA]</scope>
    <source>
        <strain evidence="1">Soil9</strain>
    </source>
</reference>
<evidence type="ECO:0008006" key="3">
    <source>
        <dbReference type="Google" id="ProtNLM"/>
    </source>
</evidence>
<dbReference type="KEGG" id="gms:SOIL9_74070"/>
<name>A0A6P2DIF8_9BACT</name>
<gene>
    <name evidence="1" type="ORF">SOIL9_74070</name>
</gene>
<dbReference type="PANTHER" id="PTHR34290">
    <property type="entry name" value="SI:CH73-390P7.2"/>
    <property type="match status" value="1"/>
</dbReference>
<dbReference type="Pfam" id="PF04134">
    <property type="entry name" value="DCC1-like"/>
    <property type="match status" value="1"/>
</dbReference>
<dbReference type="PANTHER" id="PTHR34290:SF2">
    <property type="entry name" value="OS04G0668800 PROTEIN"/>
    <property type="match status" value="1"/>
</dbReference>
<sequence length="160" mass="18103">MSIAEAPAAPKTLEVDPAPGKGIVLYDGMCALCQRGVRMLKGLDWLNRLHFQDCRDKAQWPPSAVPLEMKRLLEEMHVVTPDRQRAPAGYRAFQWMAWRLPLTLPFAPLMYVPGVTWLGNKIYLWVARNRYDLVPCHDGACQLDLKKMAAQKGAESGDRK</sequence>
<dbReference type="InterPro" id="IPR044691">
    <property type="entry name" value="DCC1_Trx"/>
</dbReference>
<accession>A0A6P2DIF8</accession>
<keyword evidence="2" id="KW-1185">Reference proteome</keyword>
<dbReference type="EMBL" id="LR593886">
    <property type="protein sequence ID" value="VTS02766.1"/>
    <property type="molecule type" value="Genomic_DNA"/>
</dbReference>
<proteinExistence type="predicted"/>
<dbReference type="AlphaFoldDB" id="A0A6P2DIF8"/>
<organism evidence="1 2">
    <name type="scientific">Gemmata massiliana</name>
    <dbReference type="NCBI Taxonomy" id="1210884"/>
    <lineage>
        <taxon>Bacteria</taxon>
        <taxon>Pseudomonadati</taxon>
        <taxon>Planctomycetota</taxon>
        <taxon>Planctomycetia</taxon>
        <taxon>Gemmatales</taxon>
        <taxon>Gemmataceae</taxon>
        <taxon>Gemmata</taxon>
    </lineage>
</organism>
<dbReference type="GO" id="GO:0015035">
    <property type="term" value="F:protein-disulfide reductase activity"/>
    <property type="evidence" value="ECO:0007669"/>
    <property type="project" value="InterPro"/>
</dbReference>
<evidence type="ECO:0000313" key="1">
    <source>
        <dbReference type="EMBL" id="VTS02766.1"/>
    </source>
</evidence>